<dbReference type="AlphaFoldDB" id="A0A2H1E780"/>
<dbReference type="KEGG" id="tmar:MARIT_0736"/>
<dbReference type="Proteomes" id="UP000231564">
    <property type="component" value="Chromosome MARIT"/>
</dbReference>
<dbReference type="GeneID" id="47722311"/>
<name>A0A2H1E780_9FLAO</name>
<sequence length="82" mass="9797">MAFLTKIKEPLFWKNVTRIAIPFFIIVTLISLFMNSWKAIFSFNLHEINELNFSNGKWKSFWGYKIIFSLLYGIWQTAKNTK</sequence>
<dbReference type="EMBL" id="LT634361">
    <property type="protein sequence ID" value="SFZ80661.1"/>
    <property type="molecule type" value="Genomic_DNA"/>
</dbReference>
<evidence type="ECO:0000313" key="2">
    <source>
        <dbReference type="EMBL" id="SFZ80661.1"/>
    </source>
</evidence>
<keyword evidence="1" id="KW-1133">Transmembrane helix</keyword>
<gene>
    <name evidence="2" type="ORF">MARIT_0736</name>
</gene>
<proteinExistence type="predicted"/>
<accession>A0A2H1E780</accession>
<feature type="transmembrane region" description="Helical" evidence="1">
    <location>
        <begin position="61"/>
        <end position="78"/>
    </location>
</feature>
<reference evidence="2 3" key="1">
    <citation type="submission" date="2016-11" db="EMBL/GenBank/DDBJ databases">
        <authorList>
            <person name="Jaros S."/>
            <person name="Januszkiewicz K."/>
            <person name="Wedrychowicz H."/>
        </authorList>
    </citation>
    <scope>NUCLEOTIDE SEQUENCE [LARGE SCALE GENOMIC DNA]</scope>
    <source>
        <strain evidence="2">NCIMB 2154T</strain>
    </source>
</reference>
<evidence type="ECO:0000313" key="3">
    <source>
        <dbReference type="Proteomes" id="UP000231564"/>
    </source>
</evidence>
<dbReference type="OrthoDB" id="1446382at2"/>
<keyword evidence="1" id="KW-0472">Membrane</keyword>
<organism evidence="2 3">
    <name type="scientific">Tenacibaculum maritimum NCIMB 2154</name>
    <dbReference type="NCBI Taxonomy" id="1349785"/>
    <lineage>
        <taxon>Bacteria</taxon>
        <taxon>Pseudomonadati</taxon>
        <taxon>Bacteroidota</taxon>
        <taxon>Flavobacteriia</taxon>
        <taxon>Flavobacteriales</taxon>
        <taxon>Flavobacteriaceae</taxon>
        <taxon>Tenacibaculum</taxon>
    </lineage>
</organism>
<dbReference type="STRING" id="1349785.GCA_000509405_01569"/>
<feature type="transmembrane region" description="Helical" evidence="1">
    <location>
        <begin position="21"/>
        <end position="41"/>
    </location>
</feature>
<dbReference type="RefSeq" id="WP_024741147.1">
    <property type="nucleotide sequence ID" value="NZ_BAUG01000018.1"/>
</dbReference>
<keyword evidence="3" id="KW-1185">Reference proteome</keyword>
<protein>
    <submittedName>
        <fullName evidence="2">Uncharacterized protein</fullName>
    </submittedName>
</protein>
<evidence type="ECO:0000256" key="1">
    <source>
        <dbReference type="SAM" id="Phobius"/>
    </source>
</evidence>
<keyword evidence="1" id="KW-0812">Transmembrane</keyword>